<evidence type="ECO:0000256" key="1">
    <source>
        <dbReference type="SAM" id="MobiDB-lite"/>
    </source>
</evidence>
<dbReference type="AlphaFoldDB" id="A0A177D2E0"/>
<feature type="region of interest" description="Disordered" evidence="1">
    <location>
        <begin position="1"/>
        <end position="48"/>
    </location>
</feature>
<dbReference type="KEGG" id="aalt:CC77DRAFT_588459"/>
<sequence>MGWMVGWWPPKSPSVDIPWDSVHVQGPDKGTTDENSVQSKERVGGGKSLSTAALWGRLKKSDTRPSPDPGKGWKRGSVVNSWWVQLVPPMLPLRTKDVSPPPASVQAYISAPTAAICRPLPGSVRVAFRLYTIVLWHQSSDHLCLTLCALSGLAPRAVHTAALSESHGFSGSDVSVVTTCVNGNHADHPSLLCPCDMPLLYYRTIRNLRVTKPLLTKPRRRISLPQSVVLVALHSASLVRRTRWRWREERHIARAAAFAFRVTIMSCKRLPAIFLCAHAPTNMIDPLKRLST</sequence>
<reference evidence="2 3" key="1">
    <citation type="submission" date="2016-05" db="EMBL/GenBank/DDBJ databases">
        <title>Comparative analysis of secretome profiles of manganese(II)-oxidizing ascomycete fungi.</title>
        <authorList>
            <consortium name="DOE Joint Genome Institute"/>
            <person name="Zeiner C.A."/>
            <person name="Purvine S.O."/>
            <person name="Zink E.M."/>
            <person name="Wu S."/>
            <person name="Pasa-Tolic L."/>
            <person name="Chaput D.L."/>
            <person name="Haridas S."/>
            <person name="Grigoriev I.V."/>
            <person name="Santelli C.M."/>
            <person name="Hansel C.M."/>
        </authorList>
    </citation>
    <scope>NUCLEOTIDE SEQUENCE [LARGE SCALE GENOMIC DNA]</scope>
    <source>
        <strain evidence="2 3">SRC1lrK2f</strain>
    </source>
</reference>
<dbReference type="GeneID" id="29117967"/>
<organism evidence="2 3">
    <name type="scientific">Alternaria alternata</name>
    <name type="common">Alternaria rot fungus</name>
    <name type="synonym">Torula alternata</name>
    <dbReference type="NCBI Taxonomy" id="5599"/>
    <lineage>
        <taxon>Eukaryota</taxon>
        <taxon>Fungi</taxon>
        <taxon>Dikarya</taxon>
        <taxon>Ascomycota</taxon>
        <taxon>Pezizomycotina</taxon>
        <taxon>Dothideomycetes</taxon>
        <taxon>Pleosporomycetidae</taxon>
        <taxon>Pleosporales</taxon>
        <taxon>Pleosporineae</taxon>
        <taxon>Pleosporaceae</taxon>
        <taxon>Alternaria</taxon>
        <taxon>Alternaria sect. Alternaria</taxon>
        <taxon>Alternaria alternata complex</taxon>
    </lineage>
</organism>
<dbReference type="RefSeq" id="XP_018379274.1">
    <property type="nucleotide sequence ID" value="XM_018532373.1"/>
</dbReference>
<protein>
    <submittedName>
        <fullName evidence="2">Uncharacterized protein</fullName>
    </submittedName>
</protein>
<accession>A0A177D2E0</accession>
<dbReference type="VEuPathDB" id="FungiDB:CC77DRAFT_588459"/>
<evidence type="ECO:0000313" key="3">
    <source>
        <dbReference type="Proteomes" id="UP000077248"/>
    </source>
</evidence>
<dbReference type="EMBL" id="KV441505">
    <property type="protein sequence ID" value="OAG13853.1"/>
    <property type="molecule type" value="Genomic_DNA"/>
</dbReference>
<gene>
    <name evidence="2" type="ORF">CC77DRAFT_588459</name>
</gene>
<proteinExistence type="predicted"/>
<name>A0A177D2E0_ALTAL</name>
<keyword evidence="3" id="KW-1185">Reference proteome</keyword>
<evidence type="ECO:0000313" key="2">
    <source>
        <dbReference type="EMBL" id="OAG13853.1"/>
    </source>
</evidence>
<dbReference type="Proteomes" id="UP000077248">
    <property type="component" value="Unassembled WGS sequence"/>
</dbReference>